<evidence type="ECO:0000313" key="3">
    <source>
        <dbReference type="EMBL" id="KXZ46693.1"/>
    </source>
</evidence>
<dbReference type="OrthoDB" id="541626at2759"/>
<feature type="transmembrane region" description="Helical" evidence="2">
    <location>
        <begin position="7"/>
        <end position="26"/>
    </location>
</feature>
<sequence length="298" mass="31883">MASRKDMLLAYATVPPLAFMVLWVFVYPASYRVGWWPGYTARMARLVAQPCMPAPLDVITKYESHTAVKLTHLLPSGVWALCGAVQLLPGVRSARPWLHRMSGRLMLLSAAAVFVGYFLIEARGLIFDAPVAEFYNSGAPGDALGAATAGYVDAGRQDGASGGRNGGTGGGGGDDGGGIWTKLQQQQPANIAGLRAIALWFALTGGMAGYHARRRRYAAHRRWAVRHLAAGGWVIVQRLFIGCAMLWARATGLAWSMRQRHELFGAAGATAIALCLAGAEVFFLATGKWDHADAGRAK</sequence>
<feature type="transmembrane region" description="Helical" evidence="2">
    <location>
        <begin position="224"/>
        <end position="248"/>
    </location>
</feature>
<protein>
    <submittedName>
        <fullName evidence="3">Uncharacterized protein</fullName>
    </submittedName>
</protein>
<evidence type="ECO:0000256" key="2">
    <source>
        <dbReference type="SAM" id="Phobius"/>
    </source>
</evidence>
<name>A0A150GA96_GONPE</name>
<evidence type="ECO:0000256" key="1">
    <source>
        <dbReference type="SAM" id="MobiDB-lite"/>
    </source>
</evidence>
<feature type="transmembrane region" description="Helical" evidence="2">
    <location>
        <begin position="73"/>
        <end position="91"/>
    </location>
</feature>
<feature type="transmembrane region" description="Helical" evidence="2">
    <location>
        <begin position="103"/>
        <end position="120"/>
    </location>
</feature>
<keyword evidence="2" id="KW-1133">Transmembrane helix</keyword>
<feature type="transmembrane region" description="Helical" evidence="2">
    <location>
        <begin position="263"/>
        <end position="286"/>
    </location>
</feature>
<keyword evidence="2" id="KW-0472">Membrane</keyword>
<organism evidence="3 4">
    <name type="scientific">Gonium pectorale</name>
    <name type="common">Green alga</name>
    <dbReference type="NCBI Taxonomy" id="33097"/>
    <lineage>
        <taxon>Eukaryota</taxon>
        <taxon>Viridiplantae</taxon>
        <taxon>Chlorophyta</taxon>
        <taxon>core chlorophytes</taxon>
        <taxon>Chlorophyceae</taxon>
        <taxon>CS clade</taxon>
        <taxon>Chlamydomonadales</taxon>
        <taxon>Volvocaceae</taxon>
        <taxon>Gonium</taxon>
    </lineage>
</organism>
<dbReference type="Proteomes" id="UP000075714">
    <property type="component" value="Unassembled WGS sequence"/>
</dbReference>
<accession>A0A150GA96</accession>
<reference evidence="4" key="1">
    <citation type="journal article" date="2016" name="Nat. Commun.">
        <title>The Gonium pectorale genome demonstrates co-option of cell cycle regulation during the evolution of multicellularity.</title>
        <authorList>
            <person name="Hanschen E.R."/>
            <person name="Marriage T.N."/>
            <person name="Ferris P.J."/>
            <person name="Hamaji T."/>
            <person name="Toyoda A."/>
            <person name="Fujiyama A."/>
            <person name="Neme R."/>
            <person name="Noguchi H."/>
            <person name="Minakuchi Y."/>
            <person name="Suzuki M."/>
            <person name="Kawai-Toyooka H."/>
            <person name="Smith D.R."/>
            <person name="Sparks H."/>
            <person name="Anderson J."/>
            <person name="Bakaric R."/>
            <person name="Luria V."/>
            <person name="Karger A."/>
            <person name="Kirschner M.W."/>
            <person name="Durand P.M."/>
            <person name="Michod R.E."/>
            <person name="Nozaki H."/>
            <person name="Olson B.J."/>
        </authorList>
    </citation>
    <scope>NUCLEOTIDE SEQUENCE [LARGE SCALE GENOMIC DNA]</scope>
    <source>
        <strain evidence="4">NIES-2863</strain>
    </source>
</reference>
<gene>
    <name evidence="3" type="ORF">GPECTOR_41g657</name>
</gene>
<feature type="transmembrane region" description="Helical" evidence="2">
    <location>
        <begin position="192"/>
        <end position="212"/>
    </location>
</feature>
<feature type="compositionally biased region" description="Gly residues" evidence="1">
    <location>
        <begin position="160"/>
        <end position="179"/>
    </location>
</feature>
<comment type="caution">
    <text evidence="3">The sequence shown here is derived from an EMBL/GenBank/DDBJ whole genome shotgun (WGS) entry which is preliminary data.</text>
</comment>
<evidence type="ECO:0000313" key="4">
    <source>
        <dbReference type="Proteomes" id="UP000075714"/>
    </source>
</evidence>
<dbReference type="AlphaFoldDB" id="A0A150GA96"/>
<keyword evidence="4" id="KW-1185">Reference proteome</keyword>
<proteinExistence type="predicted"/>
<feature type="region of interest" description="Disordered" evidence="1">
    <location>
        <begin position="158"/>
        <end position="179"/>
    </location>
</feature>
<keyword evidence="2" id="KW-0812">Transmembrane</keyword>
<dbReference type="EMBL" id="LSYV01000042">
    <property type="protein sequence ID" value="KXZ46693.1"/>
    <property type="molecule type" value="Genomic_DNA"/>
</dbReference>